<dbReference type="AlphaFoldDB" id="A0A8K0R0I2"/>
<reference evidence="4" key="1">
    <citation type="journal article" date="2021" name="Nat. Commun.">
        <title>Genetic determinants of endophytism in the Arabidopsis root mycobiome.</title>
        <authorList>
            <person name="Mesny F."/>
            <person name="Miyauchi S."/>
            <person name="Thiergart T."/>
            <person name="Pickel B."/>
            <person name="Atanasova L."/>
            <person name="Karlsson M."/>
            <person name="Huettel B."/>
            <person name="Barry K.W."/>
            <person name="Haridas S."/>
            <person name="Chen C."/>
            <person name="Bauer D."/>
            <person name="Andreopoulos W."/>
            <person name="Pangilinan J."/>
            <person name="LaButti K."/>
            <person name="Riley R."/>
            <person name="Lipzen A."/>
            <person name="Clum A."/>
            <person name="Drula E."/>
            <person name="Henrissat B."/>
            <person name="Kohler A."/>
            <person name="Grigoriev I.V."/>
            <person name="Martin F.M."/>
            <person name="Hacquard S."/>
        </authorList>
    </citation>
    <scope>NUCLEOTIDE SEQUENCE</scope>
    <source>
        <strain evidence="4">MPI-SDFR-AT-0120</strain>
    </source>
</reference>
<comment type="caution">
    <text evidence="4">The sequence shown here is derived from an EMBL/GenBank/DDBJ whole genome shotgun (WGS) entry which is preliminary data.</text>
</comment>
<dbReference type="OrthoDB" id="10385827at2759"/>
<dbReference type="EMBL" id="JAGMVJ010000017">
    <property type="protein sequence ID" value="KAH7078373.1"/>
    <property type="molecule type" value="Genomic_DNA"/>
</dbReference>
<feature type="region of interest" description="Disordered" evidence="1">
    <location>
        <begin position="587"/>
        <end position="613"/>
    </location>
</feature>
<keyword evidence="5" id="KW-1185">Reference proteome</keyword>
<feature type="chain" id="PRO_5035453641" evidence="3">
    <location>
        <begin position="24"/>
        <end position="731"/>
    </location>
</feature>
<feature type="transmembrane region" description="Helical" evidence="2">
    <location>
        <begin position="127"/>
        <end position="148"/>
    </location>
</feature>
<evidence type="ECO:0000256" key="2">
    <source>
        <dbReference type="SAM" id="Phobius"/>
    </source>
</evidence>
<gene>
    <name evidence="4" type="ORF">FB567DRAFT_552366</name>
</gene>
<evidence type="ECO:0000256" key="1">
    <source>
        <dbReference type="SAM" id="MobiDB-lite"/>
    </source>
</evidence>
<proteinExistence type="predicted"/>
<keyword evidence="2" id="KW-1133">Transmembrane helix</keyword>
<name>A0A8K0R0I2_9PLEO</name>
<keyword evidence="2" id="KW-0812">Transmembrane</keyword>
<dbReference type="Proteomes" id="UP000813461">
    <property type="component" value="Unassembled WGS sequence"/>
</dbReference>
<feature type="transmembrane region" description="Helical" evidence="2">
    <location>
        <begin position="169"/>
        <end position="186"/>
    </location>
</feature>
<keyword evidence="2" id="KW-0472">Membrane</keyword>
<feature type="signal peptide" evidence="3">
    <location>
        <begin position="1"/>
        <end position="23"/>
    </location>
</feature>
<evidence type="ECO:0000313" key="5">
    <source>
        <dbReference type="Proteomes" id="UP000813461"/>
    </source>
</evidence>
<protein>
    <submittedName>
        <fullName evidence="4">Uncharacterized protein</fullName>
    </submittedName>
</protein>
<evidence type="ECO:0000256" key="3">
    <source>
        <dbReference type="SAM" id="SignalP"/>
    </source>
</evidence>
<accession>A0A8K0R0I2</accession>
<organism evidence="4 5">
    <name type="scientific">Paraphoma chrysanthemicola</name>
    <dbReference type="NCBI Taxonomy" id="798071"/>
    <lineage>
        <taxon>Eukaryota</taxon>
        <taxon>Fungi</taxon>
        <taxon>Dikarya</taxon>
        <taxon>Ascomycota</taxon>
        <taxon>Pezizomycotina</taxon>
        <taxon>Dothideomycetes</taxon>
        <taxon>Pleosporomycetidae</taxon>
        <taxon>Pleosporales</taxon>
        <taxon>Pleosporineae</taxon>
        <taxon>Phaeosphaeriaceae</taxon>
        <taxon>Paraphoma</taxon>
    </lineage>
</organism>
<sequence>MWLFKFLPCALLGCKAPPGPSSAVAPPTVEDVLIDFCLELQAHNPSLASTVTVTVGVVATPVNHVYVTPSYPTATPKAIPSVHTHGFTSPDQFLHKPLSFHDEIISAAYWVQDAGFDVDFRVTPLRVAAAIFLTIFFLGWLHLAYMIVFQNFKLPAKAMKSLLRKTRKSCGRFWALLFTGTLYQMFKKFLVELRHGLRRRINTALQGFCNVLYAACARLSPLAIHGLVLSFTLLGRFLLWLYRFADTQLIEHGYTWKSPLVFLCKTLPFELYMTLRGCFALLRLKIWLGRKNILAEVDLGRDYKQMDSLREMGTMNVYEMADILSEYKDLQLEFAEMKPKVVEEVRKEERNFTVDLGNRAVDLRTSLQCMIADFNWLLFVLDLIMSIRIMEMHGISTMGPWSRQYVRSSMRRYCETPSNGLHYKVNQATAPRPLSQSDKNIYADSVIRLLQRNPGKHAPTSMNRKLPLFPVPKLDLLDKNTWALDVHFPDFVKANGSFGNIFKAVNHVDPSQRVATPSNDKSIEDYAARGDVQQCTTSQVTSNRNYDNDQHLSGTIVPIDEPCLFSKGFTTQDTPLVLHHTNSLVSALPSDPQRKHGRSGSPVTRPPSGERVVRGTDFRPLRRSSGVHCLPINSAAIFAGHSVARAEAPWPVCQVANSCQGGLVTICAARFTFEWSCVRSHAVGPHGLSCHGALDGSVSHAHACCYTWGVGISEWWVSNVFVCAGVEEMRH</sequence>
<evidence type="ECO:0000313" key="4">
    <source>
        <dbReference type="EMBL" id="KAH7078373.1"/>
    </source>
</evidence>
<keyword evidence="3" id="KW-0732">Signal</keyword>